<feature type="compositionally biased region" description="Basic residues" evidence="4">
    <location>
        <begin position="1"/>
        <end position="12"/>
    </location>
</feature>
<dbReference type="Pfam" id="PF07282">
    <property type="entry name" value="Cas12f1-like_TNB"/>
    <property type="match status" value="1"/>
</dbReference>
<reference evidence="7" key="1">
    <citation type="submission" date="2023-08" db="EMBL/GenBank/DDBJ databases">
        <title>Reference Genome Resource for the Citrus Pathogen Phytophthora citrophthora.</title>
        <authorList>
            <person name="Moller H."/>
            <person name="Coetzee B."/>
            <person name="Rose L.J."/>
            <person name="Van Niekerk J.M."/>
        </authorList>
    </citation>
    <scope>NUCLEOTIDE SEQUENCE</scope>
    <source>
        <strain evidence="7">STE-U-9442</strain>
    </source>
</reference>
<dbReference type="Pfam" id="PF12323">
    <property type="entry name" value="HTH_OrfB_IS605"/>
    <property type="match status" value="1"/>
</dbReference>
<feature type="domain" description="Transposase putative helix-turn-helix" evidence="6">
    <location>
        <begin position="147"/>
        <end position="184"/>
    </location>
</feature>
<feature type="region of interest" description="Disordered" evidence="4">
    <location>
        <begin position="398"/>
        <end position="430"/>
    </location>
</feature>
<keyword evidence="3" id="KW-0238">DNA-binding</keyword>
<dbReference type="InterPro" id="IPR051491">
    <property type="entry name" value="Recombinase/Transposase-rel"/>
</dbReference>
<feature type="compositionally biased region" description="Basic residues" evidence="4">
    <location>
        <begin position="413"/>
        <end position="430"/>
    </location>
</feature>
<evidence type="ECO:0000259" key="5">
    <source>
        <dbReference type="Pfam" id="PF07282"/>
    </source>
</evidence>
<feature type="compositionally biased region" description="Basic and acidic residues" evidence="4">
    <location>
        <begin position="401"/>
        <end position="412"/>
    </location>
</feature>
<organism evidence="7 8">
    <name type="scientific">Phytophthora citrophthora</name>
    <dbReference type="NCBI Taxonomy" id="4793"/>
    <lineage>
        <taxon>Eukaryota</taxon>
        <taxon>Sar</taxon>
        <taxon>Stramenopiles</taxon>
        <taxon>Oomycota</taxon>
        <taxon>Peronosporomycetes</taxon>
        <taxon>Peronosporales</taxon>
        <taxon>Peronosporaceae</taxon>
        <taxon>Phytophthora</taxon>
    </lineage>
</organism>
<keyword evidence="8" id="KW-1185">Reference proteome</keyword>
<dbReference type="GO" id="GO:0046872">
    <property type="term" value="F:metal ion binding"/>
    <property type="evidence" value="ECO:0007669"/>
    <property type="project" value="UniProtKB-KW"/>
</dbReference>
<evidence type="ECO:0000256" key="1">
    <source>
        <dbReference type="ARBA" id="ARBA00022723"/>
    </source>
</evidence>
<feature type="compositionally biased region" description="Basic residues" evidence="4">
    <location>
        <begin position="26"/>
        <end position="37"/>
    </location>
</feature>
<dbReference type="PANTHER" id="PTHR36172:SF1">
    <property type="entry name" value="RESOLVASE-RELATED"/>
    <property type="match status" value="1"/>
</dbReference>
<dbReference type="Proteomes" id="UP001259832">
    <property type="component" value="Unassembled WGS sequence"/>
</dbReference>
<comment type="caution">
    <text evidence="7">The sequence shown here is derived from an EMBL/GenBank/DDBJ whole genome shotgun (WGS) entry which is preliminary data.</text>
</comment>
<dbReference type="AlphaFoldDB" id="A0AAD9LIT6"/>
<keyword evidence="1" id="KW-0479">Metal-binding</keyword>
<protein>
    <submittedName>
        <fullName evidence="7">Transposase</fullName>
    </submittedName>
</protein>
<dbReference type="InterPro" id="IPR010095">
    <property type="entry name" value="Cas12f1-like_TNB"/>
</dbReference>
<name>A0AAD9LIT6_9STRA</name>
<keyword evidence="2" id="KW-0862">Zinc</keyword>
<evidence type="ECO:0000259" key="6">
    <source>
        <dbReference type="Pfam" id="PF12323"/>
    </source>
</evidence>
<feature type="domain" description="Cas12f1-like TNB" evidence="5">
    <location>
        <begin position="519"/>
        <end position="584"/>
    </location>
</feature>
<evidence type="ECO:0000313" key="8">
    <source>
        <dbReference type="Proteomes" id="UP001259832"/>
    </source>
</evidence>
<evidence type="ECO:0000256" key="3">
    <source>
        <dbReference type="ARBA" id="ARBA00023125"/>
    </source>
</evidence>
<dbReference type="NCBIfam" id="NF040570">
    <property type="entry name" value="guided_TnpB"/>
    <property type="match status" value="1"/>
</dbReference>
<sequence>MKLRASARSRKRPVTEEVVNDESRPRQKRKPNKRKRPKAELVHSSVWFKRDVATDLWMPERQRLTSVQKPLRPPTQRGQTRRIMPVGQRVVEPLLTSWFQVDNFIDEDRTGSWRTSSMPPAPITRHITDELAEIGDVGDDDTKVNSMFKLRLYPTKEQKLKLDQLFAANRAVYNKMVAMSKEDRTTRLATRDKKVKITLRQLGETYRPIARLDTMDKYFRNKKGLARHRAVPDEVRDSAYRDFMKGVKSSLAGFFSKLKKNEKTSFPDMRFKSKFAPSNTIEFAARSIEVVHERRLRFKPTYFGFGRLDGIKVREQVPAITMSVRLQRLREGEYFIIIPQHKAFPQSETTRVCAIDPGVRNFVTIYDPEGRTFSVNDSRTTLKKKFEAVDAMKSTLAGLDNESKGNHPDKVPSRCKRGRRQSKTKGHRKRYRLRRRIRFTSRKVTRVVNDMHHKLASWLSTNYHNVLLPSFQTSEMVQKHLVDVATDATPGTSSDEEKVTSQKRKIRSPTARAMLAQAHYRFKLLLKYKMARAEGRVIECEEEYTSKTCSSCGAIKGNLGGNHVFRCTVCGAVLDRDVNAAKNIFHKNMEMLC</sequence>
<dbReference type="EMBL" id="JASMQC010000019">
    <property type="protein sequence ID" value="KAK1937836.1"/>
    <property type="molecule type" value="Genomic_DNA"/>
</dbReference>
<evidence type="ECO:0000256" key="2">
    <source>
        <dbReference type="ARBA" id="ARBA00022833"/>
    </source>
</evidence>
<evidence type="ECO:0000313" key="7">
    <source>
        <dbReference type="EMBL" id="KAK1937836.1"/>
    </source>
</evidence>
<feature type="region of interest" description="Disordered" evidence="4">
    <location>
        <begin position="1"/>
        <end position="40"/>
    </location>
</feature>
<dbReference type="PANTHER" id="PTHR36172">
    <property type="match status" value="1"/>
</dbReference>
<dbReference type="InterPro" id="IPR021027">
    <property type="entry name" value="Transposase_put_HTH"/>
</dbReference>
<gene>
    <name evidence="7" type="ORF">P3T76_009573</name>
</gene>
<feature type="region of interest" description="Disordered" evidence="4">
    <location>
        <begin position="487"/>
        <end position="506"/>
    </location>
</feature>
<accession>A0AAD9LIT6</accession>
<proteinExistence type="predicted"/>
<dbReference type="GO" id="GO:0003677">
    <property type="term" value="F:DNA binding"/>
    <property type="evidence" value="ECO:0007669"/>
    <property type="project" value="UniProtKB-KW"/>
</dbReference>
<evidence type="ECO:0000256" key="4">
    <source>
        <dbReference type="SAM" id="MobiDB-lite"/>
    </source>
</evidence>